<dbReference type="InterPro" id="IPR005829">
    <property type="entry name" value="Sugar_transporter_CS"/>
</dbReference>
<dbReference type="GO" id="GO:0005366">
    <property type="term" value="F:myo-inositol:proton symporter activity"/>
    <property type="evidence" value="ECO:0007669"/>
    <property type="project" value="TreeGrafter"/>
</dbReference>
<keyword evidence="3 8" id="KW-0813">Transport</keyword>
<dbReference type="EMBL" id="UNSH01000074">
    <property type="protein sequence ID" value="SZF05188.1"/>
    <property type="molecule type" value="Genomic_DNA"/>
</dbReference>
<dbReference type="Gene3D" id="1.20.1250.20">
    <property type="entry name" value="MFS general substrate transporter like domains"/>
    <property type="match status" value="1"/>
</dbReference>
<sequence>MVSTAKLAGEFSAQHHEKKSPVNMKAGDFGTLDEIDTIEETDSDKFVWLVSLTASLGGFLFGYDTGIISAVLIYLHADLGHELANREKELVTSVMSGGAFLGAIAAGLTADRYGRKGPIYMGCVLFIVGAVIQATAYTVSHMAVGRAVVGLGVGSAAMIIPLYIAEISPAKFRGRMMGLDTLSVTGGQLASYGLGAGFAHIAHGWRWMVGMGAGPAILLLCLLPICPESPRQLIYHKKLDEAAQVIQKVFPNATSDQVQQKVRHIAFHVETAKKLRDGKSNWWLFKQLFTVPANLRVTIAACGVMSLSQFSGFNNLMYYSSTLFAVIGFSNPVGVGSIIAAVNFLCTFLYFNIVDRFGRRQVLLSTVWGMGVSLGVAAAAFYYIPLTTDLSISADTKVGWPAYLVLVAMVSLVIFYGSGVGALSWVSSEFFPMEVRSLGTMVMTLSNWGPNIIISSTFLTQMEKTTPTGTFAFYGVVCILGWVAIYCCYPEVKGMTLESIREVFEQGFGVQKAREIQTEMRRKSADRSNV</sequence>
<dbReference type="InterPro" id="IPR005828">
    <property type="entry name" value="MFS_sugar_transport-like"/>
</dbReference>
<dbReference type="PRINTS" id="PR00171">
    <property type="entry name" value="SUGRTRNSPORT"/>
</dbReference>
<feature type="domain" description="Major facilitator superfamily (MFS) profile" evidence="10">
    <location>
        <begin position="50"/>
        <end position="493"/>
    </location>
</feature>
<evidence type="ECO:0000256" key="9">
    <source>
        <dbReference type="SAM" id="Phobius"/>
    </source>
</evidence>
<gene>
    <name evidence="11" type="ORF">BLGHR1_15988</name>
</gene>
<feature type="transmembrane region" description="Helical" evidence="9">
    <location>
        <begin position="362"/>
        <end position="384"/>
    </location>
</feature>
<evidence type="ECO:0000256" key="6">
    <source>
        <dbReference type="ARBA" id="ARBA00023136"/>
    </source>
</evidence>
<dbReference type="Pfam" id="PF00083">
    <property type="entry name" value="Sugar_tr"/>
    <property type="match status" value="1"/>
</dbReference>
<feature type="transmembrane region" description="Helical" evidence="9">
    <location>
        <begin position="323"/>
        <end position="350"/>
    </location>
</feature>
<comment type="similarity">
    <text evidence="2 8">Belongs to the major facilitator superfamily. Sugar transporter (TC 2.A.1.1) family.</text>
</comment>
<comment type="subcellular location">
    <subcellularLocation>
        <location evidence="1">Membrane</location>
        <topology evidence="1">Multi-pass membrane protein</topology>
    </subcellularLocation>
</comment>
<dbReference type="VEuPathDB" id="FungiDB:BLGHR1_15988"/>
<reference evidence="11 12" key="1">
    <citation type="submission" date="2017-11" db="EMBL/GenBank/DDBJ databases">
        <authorList>
            <person name="Kracher B."/>
        </authorList>
    </citation>
    <scope>NUCLEOTIDE SEQUENCE [LARGE SCALE GENOMIC DNA]</scope>
    <source>
        <strain evidence="11 12">RACE1</strain>
    </source>
</reference>
<feature type="transmembrane region" description="Helical" evidence="9">
    <location>
        <begin position="117"/>
        <end position="137"/>
    </location>
</feature>
<dbReference type="PANTHER" id="PTHR48020:SF22">
    <property type="entry name" value="MAJOR FACILITATOR SUPERFAMILY (MFS) PROFILE DOMAIN-CONTAINING PROTEIN-RELATED"/>
    <property type="match status" value="1"/>
</dbReference>
<feature type="transmembrane region" description="Helical" evidence="9">
    <location>
        <begin position="471"/>
        <end position="489"/>
    </location>
</feature>
<dbReference type="NCBIfam" id="TIGR00879">
    <property type="entry name" value="SP"/>
    <property type="match status" value="1"/>
</dbReference>
<keyword evidence="5 9" id="KW-1133">Transmembrane helix</keyword>
<dbReference type="GO" id="GO:0016020">
    <property type="term" value="C:membrane"/>
    <property type="evidence" value="ECO:0007669"/>
    <property type="project" value="UniProtKB-SubCell"/>
</dbReference>
<evidence type="ECO:0000256" key="8">
    <source>
        <dbReference type="RuleBase" id="RU003346"/>
    </source>
</evidence>
<dbReference type="GO" id="GO:1904679">
    <property type="term" value="P:myo-inositol import across plasma membrane"/>
    <property type="evidence" value="ECO:0007669"/>
    <property type="project" value="TreeGrafter"/>
</dbReference>
<dbReference type="PANTHER" id="PTHR48020">
    <property type="entry name" value="PROTON MYO-INOSITOL COTRANSPORTER"/>
    <property type="match status" value="1"/>
</dbReference>
<dbReference type="InterPro" id="IPR003663">
    <property type="entry name" value="Sugar/inositol_transpt"/>
</dbReference>
<dbReference type="PROSITE" id="PS00217">
    <property type="entry name" value="SUGAR_TRANSPORT_2"/>
    <property type="match status" value="1"/>
</dbReference>
<evidence type="ECO:0000256" key="3">
    <source>
        <dbReference type="ARBA" id="ARBA00022448"/>
    </source>
</evidence>
<dbReference type="FunFam" id="1.20.1250.20:FF:000073">
    <property type="entry name" value="MFS myo-inositol transporter, putative"/>
    <property type="match status" value="1"/>
</dbReference>
<keyword evidence="4 9" id="KW-0812">Transmembrane</keyword>
<evidence type="ECO:0000313" key="12">
    <source>
        <dbReference type="Proteomes" id="UP000275772"/>
    </source>
</evidence>
<evidence type="ECO:0000259" key="10">
    <source>
        <dbReference type="PROSITE" id="PS50850"/>
    </source>
</evidence>
<dbReference type="PROSITE" id="PS00216">
    <property type="entry name" value="SUGAR_TRANSPORT_1"/>
    <property type="match status" value="1"/>
</dbReference>
<evidence type="ECO:0000256" key="5">
    <source>
        <dbReference type="ARBA" id="ARBA00022989"/>
    </source>
</evidence>
<feature type="transmembrane region" description="Helical" evidence="9">
    <location>
        <begin position="46"/>
        <end position="75"/>
    </location>
</feature>
<evidence type="ECO:0000313" key="11">
    <source>
        <dbReference type="EMBL" id="SZF05188.1"/>
    </source>
</evidence>
<dbReference type="InterPro" id="IPR020846">
    <property type="entry name" value="MFS_dom"/>
</dbReference>
<evidence type="ECO:0000256" key="4">
    <source>
        <dbReference type="ARBA" id="ARBA00022692"/>
    </source>
</evidence>
<proteinExistence type="inferred from homology"/>
<protein>
    <recommendedName>
        <fullName evidence="10">Major facilitator superfamily (MFS) profile domain-containing protein</fullName>
    </recommendedName>
</protein>
<dbReference type="Proteomes" id="UP000275772">
    <property type="component" value="Unassembled WGS sequence"/>
</dbReference>
<feature type="transmembrane region" description="Helical" evidence="9">
    <location>
        <begin position="404"/>
        <end position="426"/>
    </location>
</feature>
<feature type="transmembrane region" description="Helical" evidence="9">
    <location>
        <begin position="90"/>
        <end position="110"/>
    </location>
</feature>
<evidence type="ECO:0000256" key="1">
    <source>
        <dbReference type="ARBA" id="ARBA00004141"/>
    </source>
</evidence>
<evidence type="ECO:0000256" key="7">
    <source>
        <dbReference type="ARBA" id="ARBA00049119"/>
    </source>
</evidence>
<keyword evidence="6 9" id="KW-0472">Membrane</keyword>
<dbReference type="PROSITE" id="PS50850">
    <property type="entry name" value="MFS"/>
    <property type="match status" value="1"/>
</dbReference>
<organism evidence="11 12">
    <name type="scientific">Blumeria hordei</name>
    <name type="common">Barley powdery mildew</name>
    <name type="synonym">Blumeria graminis f. sp. hordei</name>
    <dbReference type="NCBI Taxonomy" id="2867405"/>
    <lineage>
        <taxon>Eukaryota</taxon>
        <taxon>Fungi</taxon>
        <taxon>Dikarya</taxon>
        <taxon>Ascomycota</taxon>
        <taxon>Pezizomycotina</taxon>
        <taxon>Leotiomycetes</taxon>
        <taxon>Erysiphales</taxon>
        <taxon>Erysiphaceae</taxon>
        <taxon>Blumeria</taxon>
    </lineage>
</organism>
<comment type="catalytic activity">
    <reaction evidence="7">
        <text>myo-inositol(out) + H(+)(out) = myo-inositol(in) + H(+)(in)</text>
        <dbReference type="Rhea" id="RHEA:60364"/>
        <dbReference type="ChEBI" id="CHEBI:15378"/>
        <dbReference type="ChEBI" id="CHEBI:17268"/>
    </reaction>
</comment>
<evidence type="ECO:0000256" key="2">
    <source>
        <dbReference type="ARBA" id="ARBA00010992"/>
    </source>
</evidence>
<dbReference type="AlphaFoldDB" id="A0A383V008"/>
<dbReference type="SUPFAM" id="SSF103473">
    <property type="entry name" value="MFS general substrate transporter"/>
    <property type="match status" value="1"/>
</dbReference>
<accession>A0A383V008</accession>
<feature type="transmembrane region" description="Helical" evidence="9">
    <location>
        <begin position="177"/>
        <end position="201"/>
    </location>
</feature>
<feature type="transmembrane region" description="Helical" evidence="9">
    <location>
        <begin position="293"/>
        <end position="311"/>
    </location>
</feature>
<feature type="transmembrane region" description="Helical" evidence="9">
    <location>
        <begin position="438"/>
        <end position="459"/>
    </location>
</feature>
<feature type="transmembrane region" description="Helical" evidence="9">
    <location>
        <begin position="143"/>
        <end position="165"/>
    </location>
</feature>
<dbReference type="InterPro" id="IPR050814">
    <property type="entry name" value="Myo-inositol_Transporter"/>
</dbReference>
<dbReference type="InterPro" id="IPR036259">
    <property type="entry name" value="MFS_trans_sf"/>
</dbReference>
<feature type="transmembrane region" description="Helical" evidence="9">
    <location>
        <begin position="207"/>
        <end position="226"/>
    </location>
</feature>
<name>A0A383V008_BLUHO</name>